<dbReference type="eggNOG" id="ENOG502S6V5">
    <property type="taxonomic scope" value="Eukaryota"/>
</dbReference>
<feature type="compositionally biased region" description="Basic residues" evidence="2">
    <location>
        <begin position="183"/>
        <end position="192"/>
    </location>
</feature>
<dbReference type="PROSITE" id="PS50026">
    <property type="entry name" value="EGF_3"/>
    <property type="match status" value="1"/>
</dbReference>
<evidence type="ECO:0000259" key="4">
    <source>
        <dbReference type="PROSITE" id="PS50026"/>
    </source>
</evidence>
<evidence type="ECO:0000313" key="5">
    <source>
        <dbReference type="EMBL" id="CAD5210248.1"/>
    </source>
</evidence>
<keyword evidence="3" id="KW-1133">Transmembrane helix</keyword>
<feature type="region of interest" description="Disordered" evidence="2">
    <location>
        <begin position="1"/>
        <end position="27"/>
    </location>
</feature>
<evidence type="ECO:0000313" key="6">
    <source>
        <dbReference type="EMBL" id="CAG9086023.1"/>
    </source>
</evidence>
<dbReference type="Proteomes" id="UP000659654">
    <property type="component" value="Unassembled WGS sequence"/>
</dbReference>
<keyword evidence="1" id="KW-0245">EGF-like domain</keyword>
<sequence>MANISGSVPIQKPTLESLSPKPSSVDELPNGVVDVAQTIFQKLGKLMGYSGNCLNNGYKAPNGECLCKQHFFGDRCELVECLNNGTLDRHPDPEQRKCICPSPKYISGRHCEIVSCENGGRDLGNGTCKCIDDWYTGQFCEFYSSSWLAVLGIPLVCLVLIIGCCVFCRADFFSKPREEPEHRRRNRRHSTPRRQQVAVPPNPTSTRPVRPVANPEYNIAPPPTYIEPSNISDIFKTFEPPPSYDMAIQCRVISTTSLPTSNQNALTVQSSASLGVPNTMGDPDISPNLPNNSIVHNRDNADLNSPPNALIPLPLSDLRPNIRQDTDYA</sequence>
<comment type="caution">
    <text evidence="1">Lacks conserved residue(s) required for the propagation of feature annotation.</text>
</comment>
<protein>
    <submittedName>
        <fullName evidence="5">(pine wood nematode) hypothetical protein</fullName>
    </submittedName>
    <submittedName>
        <fullName evidence="9">EGF-like domain-containing protein</fullName>
    </submittedName>
</protein>
<evidence type="ECO:0000313" key="9">
    <source>
        <dbReference type="WBParaSite" id="BXY_0948200.1"/>
    </source>
</evidence>
<dbReference type="AlphaFoldDB" id="A0A1I7S8Y7"/>
<dbReference type="Proteomes" id="UP000582659">
    <property type="component" value="Unassembled WGS sequence"/>
</dbReference>
<evidence type="ECO:0000256" key="2">
    <source>
        <dbReference type="SAM" id="MobiDB-lite"/>
    </source>
</evidence>
<dbReference type="EMBL" id="CAJFDI010000001">
    <property type="protein sequence ID" value="CAD5210248.1"/>
    <property type="molecule type" value="Genomic_DNA"/>
</dbReference>
<keyword evidence="1" id="KW-1015">Disulfide bond</keyword>
<evidence type="ECO:0000256" key="1">
    <source>
        <dbReference type="PROSITE-ProRule" id="PRU00076"/>
    </source>
</evidence>
<feature type="domain" description="EGF-like" evidence="4">
    <location>
        <begin position="72"/>
        <end position="112"/>
    </location>
</feature>
<feature type="disulfide bond" evidence="1">
    <location>
        <begin position="81"/>
        <end position="98"/>
    </location>
</feature>
<gene>
    <name evidence="5" type="ORF">BXYJ_LOCUS1840</name>
</gene>
<reference evidence="6" key="2">
    <citation type="submission" date="2020-08" db="EMBL/GenBank/DDBJ databases">
        <authorList>
            <person name="Kikuchi T."/>
        </authorList>
    </citation>
    <scope>NUCLEOTIDE SEQUENCE</scope>
    <source>
        <strain evidence="5">Ka4C1</strain>
    </source>
</reference>
<accession>A0A1I7S8Y7</accession>
<evidence type="ECO:0000313" key="7">
    <source>
        <dbReference type="Proteomes" id="UP000095284"/>
    </source>
</evidence>
<feature type="region of interest" description="Disordered" evidence="2">
    <location>
        <begin position="178"/>
        <end position="217"/>
    </location>
</feature>
<evidence type="ECO:0000256" key="3">
    <source>
        <dbReference type="SAM" id="Phobius"/>
    </source>
</evidence>
<keyword evidence="3" id="KW-0812">Transmembrane</keyword>
<dbReference type="InterPro" id="IPR000742">
    <property type="entry name" value="EGF"/>
</dbReference>
<feature type="compositionally biased region" description="Polar residues" evidence="2">
    <location>
        <begin position="1"/>
        <end position="22"/>
    </location>
</feature>
<feature type="transmembrane region" description="Helical" evidence="3">
    <location>
        <begin position="147"/>
        <end position="168"/>
    </location>
</feature>
<proteinExistence type="predicted"/>
<dbReference type="EMBL" id="CAJFCV020000001">
    <property type="protein sequence ID" value="CAG9086023.1"/>
    <property type="molecule type" value="Genomic_DNA"/>
</dbReference>
<keyword evidence="3" id="KW-0472">Membrane</keyword>
<dbReference type="Proteomes" id="UP000095284">
    <property type="component" value="Unplaced"/>
</dbReference>
<reference evidence="9" key="1">
    <citation type="submission" date="2016-11" db="UniProtKB">
        <authorList>
            <consortium name="WormBaseParasite"/>
        </authorList>
    </citation>
    <scope>IDENTIFICATION</scope>
</reference>
<dbReference type="WBParaSite" id="BXY_0948200.1">
    <property type="protein sequence ID" value="BXY_0948200.1"/>
    <property type="gene ID" value="BXY_0948200"/>
</dbReference>
<keyword evidence="8" id="KW-1185">Reference proteome</keyword>
<evidence type="ECO:0000313" key="8">
    <source>
        <dbReference type="Proteomes" id="UP000659654"/>
    </source>
</evidence>
<organism evidence="7 9">
    <name type="scientific">Bursaphelenchus xylophilus</name>
    <name type="common">Pinewood nematode worm</name>
    <name type="synonym">Aphelenchoides xylophilus</name>
    <dbReference type="NCBI Taxonomy" id="6326"/>
    <lineage>
        <taxon>Eukaryota</taxon>
        <taxon>Metazoa</taxon>
        <taxon>Ecdysozoa</taxon>
        <taxon>Nematoda</taxon>
        <taxon>Chromadorea</taxon>
        <taxon>Rhabditida</taxon>
        <taxon>Tylenchina</taxon>
        <taxon>Tylenchomorpha</taxon>
        <taxon>Aphelenchoidea</taxon>
        <taxon>Aphelenchoididae</taxon>
        <taxon>Bursaphelenchus</taxon>
    </lineage>
</organism>
<dbReference type="OrthoDB" id="10266706at2759"/>
<name>A0A1I7S8Y7_BURXY</name>